<dbReference type="Pfam" id="PF00005">
    <property type="entry name" value="ABC_tran"/>
    <property type="match status" value="1"/>
</dbReference>
<evidence type="ECO:0000256" key="3">
    <source>
        <dbReference type="SAM" id="MobiDB-lite"/>
    </source>
</evidence>
<keyword evidence="1" id="KW-0547">Nucleotide-binding</keyword>
<sequence length="155" mass="17138">MTTRRAFSVVTAGYKVISFTNTLLAICGEVGSGKSTLLATCLGEVSIIHGTVEVLGSIAYVSQSSWIQTGSIRDNILFGSHLDNSRCTNSYKLIRCKLIVILYEFSASKRRDASEKDILQTNDKKSQVSQGDQLINKEEREEGDTGFKPIYQYLT</sequence>
<dbReference type="InterPro" id="IPR050173">
    <property type="entry name" value="ABC_transporter_C-like"/>
</dbReference>
<dbReference type="PANTHER" id="PTHR24223">
    <property type="entry name" value="ATP-BINDING CASSETTE SUB-FAMILY C"/>
    <property type="match status" value="1"/>
</dbReference>
<dbReference type="GO" id="GO:0016020">
    <property type="term" value="C:membrane"/>
    <property type="evidence" value="ECO:0007669"/>
    <property type="project" value="TreeGrafter"/>
</dbReference>
<evidence type="ECO:0000259" key="4">
    <source>
        <dbReference type="Pfam" id="PF00005"/>
    </source>
</evidence>
<proteinExistence type="predicted"/>
<dbReference type="Gene3D" id="3.40.50.300">
    <property type="entry name" value="P-loop containing nucleotide triphosphate hydrolases"/>
    <property type="match status" value="1"/>
</dbReference>
<evidence type="ECO:0000313" key="6">
    <source>
        <dbReference type="Proteomes" id="UP001454036"/>
    </source>
</evidence>
<feature type="region of interest" description="Disordered" evidence="3">
    <location>
        <begin position="116"/>
        <end position="148"/>
    </location>
</feature>
<feature type="compositionally biased region" description="Basic and acidic residues" evidence="3">
    <location>
        <begin position="116"/>
        <end position="126"/>
    </location>
</feature>
<evidence type="ECO:0000256" key="2">
    <source>
        <dbReference type="ARBA" id="ARBA00022840"/>
    </source>
</evidence>
<reference evidence="5 6" key="1">
    <citation type="submission" date="2024-01" db="EMBL/GenBank/DDBJ databases">
        <title>The complete chloroplast genome sequence of Lithospermum erythrorhizon: insights into the phylogenetic relationship among Boraginaceae species and the maternal lineages of purple gromwells.</title>
        <authorList>
            <person name="Okada T."/>
            <person name="Watanabe K."/>
        </authorList>
    </citation>
    <scope>NUCLEOTIDE SEQUENCE [LARGE SCALE GENOMIC DNA]</scope>
</reference>
<dbReference type="GO" id="GO:0042626">
    <property type="term" value="F:ATPase-coupled transmembrane transporter activity"/>
    <property type="evidence" value="ECO:0007669"/>
    <property type="project" value="TreeGrafter"/>
</dbReference>
<evidence type="ECO:0000256" key="1">
    <source>
        <dbReference type="ARBA" id="ARBA00022741"/>
    </source>
</evidence>
<feature type="domain" description="ABC transporter" evidence="4">
    <location>
        <begin position="22"/>
        <end position="104"/>
    </location>
</feature>
<feature type="compositionally biased region" description="Basic and acidic residues" evidence="3">
    <location>
        <begin position="135"/>
        <end position="145"/>
    </location>
</feature>
<evidence type="ECO:0000313" key="5">
    <source>
        <dbReference type="EMBL" id="GAA0186731.1"/>
    </source>
</evidence>
<dbReference type="SUPFAM" id="SSF52540">
    <property type="entry name" value="P-loop containing nucleoside triphosphate hydrolases"/>
    <property type="match status" value="1"/>
</dbReference>
<dbReference type="InterPro" id="IPR027417">
    <property type="entry name" value="P-loop_NTPase"/>
</dbReference>
<organism evidence="5 6">
    <name type="scientific">Lithospermum erythrorhizon</name>
    <name type="common">Purple gromwell</name>
    <name type="synonym">Lithospermum officinale var. erythrorhizon</name>
    <dbReference type="NCBI Taxonomy" id="34254"/>
    <lineage>
        <taxon>Eukaryota</taxon>
        <taxon>Viridiplantae</taxon>
        <taxon>Streptophyta</taxon>
        <taxon>Embryophyta</taxon>
        <taxon>Tracheophyta</taxon>
        <taxon>Spermatophyta</taxon>
        <taxon>Magnoliopsida</taxon>
        <taxon>eudicotyledons</taxon>
        <taxon>Gunneridae</taxon>
        <taxon>Pentapetalae</taxon>
        <taxon>asterids</taxon>
        <taxon>lamiids</taxon>
        <taxon>Boraginales</taxon>
        <taxon>Boraginaceae</taxon>
        <taxon>Boraginoideae</taxon>
        <taxon>Lithospermeae</taxon>
        <taxon>Lithospermum</taxon>
    </lineage>
</organism>
<dbReference type="EMBL" id="BAABME010013978">
    <property type="protein sequence ID" value="GAA0186731.1"/>
    <property type="molecule type" value="Genomic_DNA"/>
</dbReference>
<name>A0AAV3S3H6_LITER</name>
<keyword evidence="2" id="KW-0067">ATP-binding</keyword>
<dbReference type="Proteomes" id="UP001454036">
    <property type="component" value="Unassembled WGS sequence"/>
</dbReference>
<accession>A0AAV3S3H6</accession>
<comment type="caution">
    <text evidence="5">The sequence shown here is derived from an EMBL/GenBank/DDBJ whole genome shotgun (WGS) entry which is preliminary data.</text>
</comment>
<dbReference type="InterPro" id="IPR003439">
    <property type="entry name" value="ABC_transporter-like_ATP-bd"/>
</dbReference>
<dbReference type="PANTHER" id="PTHR24223:SF369">
    <property type="entry name" value="ABC TRANSPORTER C FAMILY MEMBER 10"/>
    <property type="match status" value="1"/>
</dbReference>
<dbReference type="GO" id="GO:0005524">
    <property type="term" value="F:ATP binding"/>
    <property type="evidence" value="ECO:0007669"/>
    <property type="project" value="UniProtKB-KW"/>
</dbReference>
<dbReference type="GO" id="GO:0016887">
    <property type="term" value="F:ATP hydrolysis activity"/>
    <property type="evidence" value="ECO:0007669"/>
    <property type="project" value="InterPro"/>
</dbReference>
<dbReference type="AlphaFoldDB" id="A0AAV3S3H6"/>
<keyword evidence="6" id="KW-1185">Reference proteome</keyword>
<protein>
    <recommendedName>
        <fullName evidence="4">ABC transporter domain-containing protein</fullName>
    </recommendedName>
</protein>
<gene>
    <name evidence="5" type="ORF">LIER_34019</name>
</gene>